<feature type="region of interest" description="Disordered" evidence="1">
    <location>
        <begin position="49"/>
        <end position="73"/>
    </location>
</feature>
<sequence>MGDPGSQRQHLCARIDGRRLLKSPAKKPATKFDVLLVQAANYINMEDAQVSKTEGRGEKRKKIKTKVLPKNRR</sequence>
<organism evidence="2">
    <name type="scientific">Sesamum latifolium</name>
    <dbReference type="NCBI Taxonomy" id="2727402"/>
    <lineage>
        <taxon>Eukaryota</taxon>
        <taxon>Viridiplantae</taxon>
        <taxon>Streptophyta</taxon>
        <taxon>Embryophyta</taxon>
        <taxon>Tracheophyta</taxon>
        <taxon>Spermatophyta</taxon>
        <taxon>Magnoliopsida</taxon>
        <taxon>eudicotyledons</taxon>
        <taxon>Gunneridae</taxon>
        <taxon>Pentapetalae</taxon>
        <taxon>asterids</taxon>
        <taxon>lamiids</taxon>
        <taxon>Lamiales</taxon>
        <taxon>Pedaliaceae</taxon>
        <taxon>Sesamum</taxon>
    </lineage>
</organism>
<evidence type="ECO:0000313" key="2">
    <source>
        <dbReference type="EMBL" id="KAL0412191.1"/>
    </source>
</evidence>
<name>A0AAW2U472_9LAMI</name>
<dbReference type="EMBL" id="JACGWN010000013">
    <property type="protein sequence ID" value="KAL0412191.1"/>
    <property type="molecule type" value="Genomic_DNA"/>
</dbReference>
<dbReference type="AlphaFoldDB" id="A0AAW2U472"/>
<accession>A0AAW2U472</accession>
<reference evidence="2" key="1">
    <citation type="submission" date="2020-06" db="EMBL/GenBank/DDBJ databases">
        <authorList>
            <person name="Li T."/>
            <person name="Hu X."/>
            <person name="Zhang T."/>
            <person name="Song X."/>
            <person name="Zhang H."/>
            <person name="Dai N."/>
            <person name="Sheng W."/>
            <person name="Hou X."/>
            <person name="Wei L."/>
        </authorList>
    </citation>
    <scope>NUCLEOTIDE SEQUENCE</scope>
    <source>
        <strain evidence="2">KEN1</strain>
        <tissue evidence="2">Leaf</tissue>
    </source>
</reference>
<feature type="compositionally biased region" description="Basic residues" evidence="1">
    <location>
        <begin position="58"/>
        <end position="73"/>
    </location>
</feature>
<proteinExistence type="predicted"/>
<reference evidence="2" key="2">
    <citation type="journal article" date="2024" name="Plant">
        <title>Genomic evolution and insights into agronomic trait innovations of Sesamum species.</title>
        <authorList>
            <person name="Miao H."/>
            <person name="Wang L."/>
            <person name="Qu L."/>
            <person name="Liu H."/>
            <person name="Sun Y."/>
            <person name="Le M."/>
            <person name="Wang Q."/>
            <person name="Wei S."/>
            <person name="Zheng Y."/>
            <person name="Lin W."/>
            <person name="Duan Y."/>
            <person name="Cao H."/>
            <person name="Xiong S."/>
            <person name="Wang X."/>
            <person name="Wei L."/>
            <person name="Li C."/>
            <person name="Ma Q."/>
            <person name="Ju M."/>
            <person name="Zhao R."/>
            <person name="Li G."/>
            <person name="Mu C."/>
            <person name="Tian Q."/>
            <person name="Mei H."/>
            <person name="Zhang T."/>
            <person name="Gao T."/>
            <person name="Zhang H."/>
        </authorList>
    </citation>
    <scope>NUCLEOTIDE SEQUENCE</scope>
    <source>
        <strain evidence="2">KEN1</strain>
    </source>
</reference>
<gene>
    <name evidence="2" type="ORF">Slati_3808800</name>
</gene>
<comment type="caution">
    <text evidence="2">The sequence shown here is derived from an EMBL/GenBank/DDBJ whole genome shotgun (WGS) entry which is preliminary data.</text>
</comment>
<evidence type="ECO:0000256" key="1">
    <source>
        <dbReference type="SAM" id="MobiDB-lite"/>
    </source>
</evidence>
<protein>
    <submittedName>
        <fullName evidence="2">Uncharacterized protein</fullName>
    </submittedName>
</protein>